<dbReference type="InterPro" id="IPR050373">
    <property type="entry name" value="Fibrinogen_C-term_domain"/>
</dbReference>
<dbReference type="PROSITE" id="PS51406">
    <property type="entry name" value="FIBRINOGEN_C_2"/>
    <property type="match status" value="1"/>
</dbReference>
<dbReference type="PANTHER" id="PTHR19143">
    <property type="entry name" value="FIBRINOGEN/TENASCIN/ANGIOPOEITIN"/>
    <property type="match status" value="1"/>
</dbReference>
<keyword evidence="4" id="KW-1185">Reference proteome</keyword>
<dbReference type="STRING" id="7176.B0WZC6"/>
<dbReference type="EMBL" id="DS232205">
    <property type="protein sequence ID" value="EDS37440.1"/>
    <property type="molecule type" value="Genomic_DNA"/>
</dbReference>
<dbReference type="VEuPathDB" id="VectorBase:CQUJHB005389"/>
<reference evidence="2" key="1">
    <citation type="submission" date="2007-03" db="EMBL/GenBank/DDBJ databases">
        <title>Annotation of Culex pipiens quinquefasciatus.</title>
        <authorList>
            <consortium name="The Broad Institute Genome Sequencing Platform"/>
            <person name="Atkinson P.W."/>
            <person name="Hemingway J."/>
            <person name="Christensen B.M."/>
            <person name="Higgs S."/>
            <person name="Kodira C."/>
            <person name="Hannick L."/>
            <person name="Megy K."/>
            <person name="O'Leary S."/>
            <person name="Pearson M."/>
            <person name="Haas B.J."/>
            <person name="Mauceli E."/>
            <person name="Wortman J.R."/>
            <person name="Lee N.H."/>
            <person name="Guigo R."/>
            <person name="Stanke M."/>
            <person name="Alvarado L."/>
            <person name="Amedeo P."/>
            <person name="Antoine C.H."/>
            <person name="Arensburger P."/>
            <person name="Bidwell S.L."/>
            <person name="Crawford M."/>
            <person name="Camaro F."/>
            <person name="Devon K."/>
            <person name="Engels R."/>
            <person name="Hammond M."/>
            <person name="Howarth C."/>
            <person name="Koehrsen M."/>
            <person name="Lawson D."/>
            <person name="Montgomery P."/>
            <person name="Nene V."/>
            <person name="Nusbaum C."/>
            <person name="Puiu D."/>
            <person name="Romero-Severson J."/>
            <person name="Severson D.W."/>
            <person name="Shumway M."/>
            <person name="Sisk P."/>
            <person name="Stolte C."/>
            <person name="Zeng Q."/>
            <person name="Eisenstadt E."/>
            <person name="Fraser-Liggett C."/>
            <person name="Strausberg R."/>
            <person name="Galagan J."/>
            <person name="Birren B."/>
            <person name="Collins F.H."/>
        </authorList>
    </citation>
    <scope>NUCLEOTIDE SEQUENCE [LARGE SCALE GENOMIC DNA]</scope>
    <source>
        <strain evidence="2">JHB</strain>
    </source>
</reference>
<dbReference type="CDD" id="cd00087">
    <property type="entry name" value="FReD"/>
    <property type="match status" value="1"/>
</dbReference>
<dbReference type="KEGG" id="cqu:CpipJ_CPIJ012040"/>
<dbReference type="VEuPathDB" id="VectorBase:CPIJ012040"/>
<proteinExistence type="predicted"/>
<dbReference type="InterPro" id="IPR002181">
    <property type="entry name" value="Fibrinogen_a/b/g_C_dom"/>
</dbReference>
<dbReference type="GO" id="GO:0005615">
    <property type="term" value="C:extracellular space"/>
    <property type="evidence" value="ECO:0007669"/>
    <property type="project" value="TreeGrafter"/>
</dbReference>
<protein>
    <submittedName>
        <fullName evidence="2">Ficolin-1</fullName>
    </submittedName>
</protein>
<dbReference type="Pfam" id="PF00147">
    <property type="entry name" value="Fibrinogen_C"/>
    <property type="match status" value="1"/>
</dbReference>
<dbReference type="SMART" id="SM00186">
    <property type="entry name" value="FBG"/>
    <property type="match status" value="1"/>
</dbReference>
<dbReference type="Proteomes" id="UP000002320">
    <property type="component" value="Unassembled WGS sequence"/>
</dbReference>
<feature type="domain" description="Fibrinogen C-terminal" evidence="1">
    <location>
        <begin position="91"/>
        <end position="306"/>
    </location>
</feature>
<gene>
    <name evidence="3" type="primary">6045363</name>
    <name evidence="2" type="ORF">CpipJ_CPIJ012040</name>
</gene>
<dbReference type="AlphaFoldDB" id="B0WZC6"/>
<evidence type="ECO:0000313" key="3">
    <source>
        <dbReference type="EnsemblMetazoa" id="CPIJ012040-PA"/>
    </source>
</evidence>
<dbReference type="SUPFAM" id="SSF56496">
    <property type="entry name" value="Fibrinogen C-terminal domain-like"/>
    <property type="match status" value="1"/>
</dbReference>
<evidence type="ECO:0000313" key="4">
    <source>
        <dbReference type="Proteomes" id="UP000002320"/>
    </source>
</evidence>
<dbReference type="InterPro" id="IPR036056">
    <property type="entry name" value="Fibrinogen-like_C"/>
</dbReference>
<organism>
    <name type="scientific">Culex quinquefasciatus</name>
    <name type="common">Southern house mosquito</name>
    <name type="synonym">Culex pungens</name>
    <dbReference type="NCBI Taxonomy" id="7176"/>
    <lineage>
        <taxon>Eukaryota</taxon>
        <taxon>Metazoa</taxon>
        <taxon>Ecdysozoa</taxon>
        <taxon>Arthropoda</taxon>
        <taxon>Hexapoda</taxon>
        <taxon>Insecta</taxon>
        <taxon>Pterygota</taxon>
        <taxon>Neoptera</taxon>
        <taxon>Endopterygota</taxon>
        <taxon>Diptera</taxon>
        <taxon>Nematocera</taxon>
        <taxon>Culicoidea</taxon>
        <taxon>Culicidae</taxon>
        <taxon>Culicinae</taxon>
        <taxon>Culicini</taxon>
        <taxon>Culex</taxon>
        <taxon>Culex</taxon>
    </lineage>
</organism>
<name>B0WZC6_CULQU</name>
<reference evidence="3" key="2">
    <citation type="submission" date="2020-05" db="UniProtKB">
        <authorList>
            <consortium name="EnsemblMetazoa"/>
        </authorList>
    </citation>
    <scope>IDENTIFICATION</scope>
    <source>
        <strain evidence="3">JHB</strain>
    </source>
</reference>
<sequence>MSLESNEQIERLIVEQQALRQSMDQLSWIVGHVEESMKVLEINQANIVGNLSHVTNQSDTIMANQHFCANHDALRDLYFELIPRCHGPMLPPVTPENSSCKNATTSGVHTITLKSGATLEALCQMDRHGGGWMVFQSRLDGTVNFNRSWVDYRNGFGDARDEYWLGLESLVQLTLQDSELLIEMEDFGGIAAYARYNYIKVEDETLGYRLRLGSIFTGTAGDAMGRYFDEACSTVDLRGGSFPECAETLASGFWHYDCGNSIYRNNLNGIYGHGKGQQGIWWGTFNGAVNQNRSPLKTVRMMIREL</sequence>
<dbReference type="InParanoid" id="B0WZC6"/>
<dbReference type="PANTHER" id="PTHR19143:SF327">
    <property type="entry name" value="FI21813P1-RELATED"/>
    <property type="match status" value="1"/>
</dbReference>
<evidence type="ECO:0000259" key="1">
    <source>
        <dbReference type="PROSITE" id="PS51406"/>
    </source>
</evidence>
<dbReference type="HOGENOM" id="CLU_038628_1_1_1"/>
<accession>B0WZC6</accession>
<dbReference type="OMA" id="TIMANQH"/>
<evidence type="ECO:0000313" key="2">
    <source>
        <dbReference type="EMBL" id="EDS37440.1"/>
    </source>
</evidence>
<dbReference type="OrthoDB" id="7754848at2759"/>
<dbReference type="InterPro" id="IPR014716">
    <property type="entry name" value="Fibrinogen_a/b/g_C_1"/>
</dbReference>
<dbReference type="eggNOG" id="KOG2579">
    <property type="taxonomic scope" value="Eukaryota"/>
</dbReference>
<dbReference type="Gene3D" id="3.90.215.10">
    <property type="entry name" value="Gamma Fibrinogen, chain A, domain 1"/>
    <property type="match status" value="1"/>
</dbReference>
<dbReference type="EnsemblMetazoa" id="CPIJ012040-RA">
    <property type="protein sequence ID" value="CPIJ012040-PA"/>
    <property type="gene ID" value="CPIJ012040"/>
</dbReference>